<accession>A0A485M2K5</accession>
<dbReference type="SUPFAM" id="SSF51556">
    <property type="entry name" value="Metallo-dependent hydrolases"/>
    <property type="match status" value="1"/>
</dbReference>
<dbReference type="InterPro" id="IPR032466">
    <property type="entry name" value="Metal_Hydrolase"/>
</dbReference>
<name>A0A485M2K5_9ZZZZ</name>
<reference evidence="1" key="1">
    <citation type="submission" date="2019-03" db="EMBL/GenBank/DDBJ databases">
        <authorList>
            <person name="Hao L."/>
        </authorList>
    </citation>
    <scope>NUCLEOTIDE SEQUENCE</scope>
</reference>
<organism evidence="1">
    <name type="scientific">anaerobic digester metagenome</name>
    <dbReference type="NCBI Taxonomy" id="1263854"/>
    <lineage>
        <taxon>unclassified sequences</taxon>
        <taxon>metagenomes</taxon>
        <taxon>ecological metagenomes</taxon>
    </lineage>
</organism>
<gene>
    <name evidence="1" type="ORF">SCFA_420033</name>
</gene>
<dbReference type="InterPro" id="IPR046249">
    <property type="entry name" value="DUF6282"/>
</dbReference>
<dbReference type="AlphaFoldDB" id="A0A485M2K5"/>
<sequence length="361" mass="39908">MSKAMDDWSKMPFGRAITAEELKKRTHPAWPYNYFNPGKPVDPEKVDELLKGCIDVHIHGAPLGGWLPGRPTMVETCIEASEAGMRALVFKDHNTMVNNCASIIQDFLGRMAKEKAKEGIEFTPVEVYGGITLNYTVGGMNAHAVKVALGYGRCKEVWLPSLDAMHQKQAQGLPKEVWEKGICVTKGGIGASEDLTDEMIEVLDVMADYNNNTKGDVVVLSACHVSNEEKVAILKYIRKKGMNVKVLLDHVTQEMTILTPSEAKEMIDLGGYLEFAEVTCIPWPGMADNVVAYDYSFNLLKELIKEKGPDHLVLITDAGQPGNKPVAGWKMFIKYCLAQGISEEMINVMAKEVPAKLIYAE</sequence>
<dbReference type="EMBL" id="CAADRM010000106">
    <property type="protein sequence ID" value="VFU15564.1"/>
    <property type="molecule type" value="Genomic_DNA"/>
</dbReference>
<proteinExistence type="predicted"/>
<evidence type="ECO:0000313" key="1">
    <source>
        <dbReference type="EMBL" id="VFU15564.1"/>
    </source>
</evidence>
<dbReference type="Pfam" id="PF19799">
    <property type="entry name" value="DUF6282"/>
    <property type="match status" value="1"/>
</dbReference>
<dbReference type="Gene3D" id="3.20.20.140">
    <property type="entry name" value="Metal-dependent hydrolases"/>
    <property type="match status" value="1"/>
</dbReference>
<protein>
    <submittedName>
        <fullName evidence="1">Uncharacterized protein</fullName>
    </submittedName>
</protein>